<evidence type="ECO:0000313" key="2">
    <source>
        <dbReference type="EMBL" id="ROO01845.1"/>
    </source>
</evidence>
<protein>
    <recommendedName>
        <fullName evidence="4">DUF695 domain-containing protein</fullName>
    </recommendedName>
</protein>
<reference evidence="2 3" key="1">
    <citation type="submission" date="2016-10" db="EMBL/GenBank/DDBJ databases">
        <title>Comparative genome analysis of multiple Pseudomonas spp. focuses on biocontrol and plant growth promoting traits.</title>
        <authorList>
            <person name="Tao X.-Y."/>
            <person name="Taylor C.G."/>
        </authorList>
    </citation>
    <scope>NUCLEOTIDE SEQUENCE [LARGE SCALE GENOMIC DNA]</scope>
    <source>
        <strain evidence="2 3">36G2</strain>
    </source>
</reference>
<feature type="compositionally biased region" description="Basic and acidic residues" evidence="1">
    <location>
        <begin position="196"/>
        <end position="206"/>
    </location>
</feature>
<sequence>MNRAWPLFLLLASTALLNTGCSHPPPPIERDPCLDEGPLHSAAYDDCVVDRNDERAAALNAILGNGPDLYPQMRLAEPGEETFQESDYPDTPSPMSYRTARSISATEQQVLPFKMKVRWNYTSRKLLPRPRDLVRMNEMEALLLSAAVDDGLAKWVCTVTGEHRREWIFYARSDTDFMNQMQALLAPSGPYPVEWSGRKEPARNAERANSADPSGEIRITPKRCLE</sequence>
<name>A0A423NUA9_PSEFL</name>
<accession>A0A423NUA9</accession>
<dbReference type="EMBL" id="MOBZ01000025">
    <property type="protein sequence ID" value="ROO01845.1"/>
    <property type="molecule type" value="Genomic_DNA"/>
</dbReference>
<feature type="region of interest" description="Disordered" evidence="1">
    <location>
        <begin position="195"/>
        <end position="226"/>
    </location>
</feature>
<dbReference type="Proteomes" id="UP000283619">
    <property type="component" value="Unassembled WGS sequence"/>
</dbReference>
<evidence type="ECO:0000256" key="1">
    <source>
        <dbReference type="SAM" id="MobiDB-lite"/>
    </source>
</evidence>
<dbReference type="AlphaFoldDB" id="A0A423NUA9"/>
<gene>
    <name evidence="2" type="ORF">BK673_28380</name>
</gene>
<proteinExistence type="predicted"/>
<comment type="caution">
    <text evidence="2">The sequence shown here is derived from an EMBL/GenBank/DDBJ whole genome shotgun (WGS) entry which is preliminary data.</text>
</comment>
<evidence type="ECO:0008006" key="4">
    <source>
        <dbReference type="Google" id="ProtNLM"/>
    </source>
</evidence>
<evidence type="ECO:0000313" key="3">
    <source>
        <dbReference type="Proteomes" id="UP000283619"/>
    </source>
</evidence>
<organism evidence="2 3">
    <name type="scientific">Pseudomonas fluorescens</name>
    <dbReference type="NCBI Taxonomy" id="294"/>
    <lineage>
        <taxon>Bacteria</taxon>
        <taxon>Pseudomonadati</taxon>
        <taxon>Pseudomonadota</taxon>
        <taxon>Gammaproteobacteria</taxon>
        <taxon>Pseudomonadales</taxon>
        <taxon>Pseudomonadaceae</taxon>
        <taxon>Pseudomonas</taxon>
    </lineage>
</organism>